<sequence>MPNEIGILDEEYDRRWTFPRRKRIFWGKFLRSDGSRVQGSGGGEDWIVGEGRARDGMGREWRKEWKSGSRENEILVKKIAKIDLAWFAVDGLFANEKTISKVEIRRQIPPSKGATNGDGDGGEAEDWNWFTKYEGERVGFDKERD</sequence>
<name>A0AAV5IPP6_9ROSI</name>
<evidence type="ECO:0000313" key="2">
    <source>
        <dbReference type="EMBL" id="GKV00717.1"/>
    </source>
</evidence>
<evidence type="ECO:0000256" key="1">
    <source>
        <dbReference type="SAM" id="MobiDB-lite"/>
    </source>
</evidence>
<dbReference type="EMBL" id="BPVZ01000016">
    <property type="protein sequence ID" value="GKV00717.1"/>
    <property type="molecule type" value="Genomic_DNA"/>
</dbReference>
<dbReference type="AlphaFoldDB" id="A0AAV5IPP6"/>
<organism evidence="2 3">
    <name type="scientific">Rubroshorea leprosula</name>
    <dbReference type="NCBI Taxonomy" id="152421"/>
    <lineage>
        <taxon>Eukaryota</taxon>
        <taxon>Viridiplantae</taxon>
        <taxon>Streptophyta</taxon>
        <taxon>Embryophyta</taxon>
        <taxon>Tracheophyta</taxon>
        <taxon>Spermatophyta</taxon>
        <taxon>Magnoliopsida</taxon>
        <taxon>eudicotyledons</taxon>
        <taxon>Gunneridae</taxon>
        <taxon>Pentapetalae</taxon>
        <taxon>rosids</taxon>
        <taxon>malvids</taxon>
        <taxon>Malvales</taxon>
        <taxon>Dipterocarpaceae</taxon>
        <taxon>Rubroshorea</taxon>
    </lineage>
</organism>
<protein>
    <submittedName>
        <fullName evidence="2">Uncharacterized protein</fullName>
    </submittedName>
</protein>
<gene>
    <name evidence="2" type="ORF">SLEP1_g13358</name>
</gene>
<proteinExistence type="predicted"/>
<keyword evidence="3" id="KW-1185">Reference proteome</keyword>
<comment type="caution">
    <text evidence="2">The sequence shown here is derived from an EMBL/GenBank/DDBJ whole genome shotgun (WGS) entry which is preliminary data.</text>
</comment>
<dbReference type="Proteomes" id="UP001054252">
    <property type="component" value="Unassembled WGS sequence"/>
</dbReference>
<accession>A0AAV5IPP6</accession>
<reference evidence="2 3" key="1">
    <citation type="journal article" date="2021" name="Commun. Biol.">
        <title>The genome of Shorea leprosula (Dipterocarpaceae) highlights the ecological relevance of drought in aseasonal tropical rainforests.</title>
        <authorList>
            <person name="Ng K.K.S."/>
            <person name="Kobayashi M.J."/>
            <person name="Fawcett J.A."/>
            <person name="Hatakeyama M."/>
            <person name="Paape T."/>
            <person name="Ng C.H."/>
            <person name="Ang C.C."/>
            <person name="Tnah L.H."/>
            <person name="Lee C.T."/>
            <person name="Nishiyama T."/>
            <person name="Sese J."/>
            <person name="O'Brien M.J."/>
            <person name="Copetti D."/>
            <person name="Mohd Noor M.I."/>
            <person name="Ong R.C."/>
            <person name="Putra M."/>
            <person name="Sireger I.Z."/>
            <person name="Indrioko S."/>
            <person name="Kosugi Y."/>
            <person name="Izuno A."/>
            <person name="Isagi Y."/>
            <person name="Lee S.L."/>
            <person name="Shimizu K.K."/>
        </authorList>
    </citation>
    <scope>NUCLEOTIDE SEQUENCE [LARGE SCALE GENOMIC DNA]</scope>
    <source>
        <strain evidence="2">214</strain>
    </source>
</reference>
<evidence type="ECO:0000313" key="3">
    <source>
        <dbReference type="Proteomes" id="UP001054252"/>
    </source>
</evidence>
<feature type="region of interest" description="Disordered" evidence="1">
    <location>
        <begin position="108"/>
        <end position="128"/>
    </location>
</feature>